<keyword evidence="4" id="KW-1185">Reference proteome</keyword>
<keyword evidence="2" id="KW-1133">Transmembrane helix</keyword>
<evidence type="ECO:0000313" key="4">
    <source>
        <dbReference type="Proteomes" id="UP000239156"/>
    </source>
</evidence>
<comment type="caution">
    <text evidence="3">The sequence shown here is derived from an EMBL/GenBank/DDBJ whole genome shotgun (WGS) entry which is preliminary data.</text>
</comment>
<keyword evidence="2" id="KW-0812">Transmembrane</keyword>
<dbReference type="Proteomes" id="UP000239156">
    <property type="component" value="Unassembled WGS sequence"/>
</dbReference>
<organism evidence="3 4">
    <name type="scientific">Puccinia striiformis</name>
    <dbReference type="NCBI Taxonomy" id="27350"/>
    <lineage>
        <taxon>Eukaryota</taxon>
        <taxon>Fungi</taxon>
        <taxon>Dikarya</taxon>
        <taxon>Basidiomycota</taxon>
        <taxon>Pucciniomycotina</taxon>
        <taxon>Pucciniomycetes</taxon>
        <taxon>Pucciniales</taxon>
        <taxon>Pucciniaceae</taxon>
        <taxon>Puccinia</taxon>
    </lineage>
</organism>
<feature type="region of interest" description="Disordered" evidence="1">
    <location>
        <begin position="807"/>
        <end position="851"/>
    </location>
</feature>
<feature type="region of interest" description="Disordered" evidence="1">
    <location>
        <begin position="955"/>
        <end position="998"/>
    </location>
</feature>
<feature type="region of interest" description="Disordered" evidence="1">
    <location>
        <begin position="750"/>
        <end position="785"/>
    </location>
</feature>
<keyword evidence="2" id="KW-0472">Membrane</keyword>
<evidence type="ECO:0000256" key="1">
    <source>
        <dbReference type="SAM" id="MobiDB-lite"/>
    </source>
</evidence>
<dbReference type="VEuPathDB" id="FungiDB:PSHT_11815"/>
<reference evidence="3" key="1">
    <citation type="submission" date="2017-12" db="EMBL/GenBank/DDBJ databases">
        <title>Gene loss provides genomic basis for host adaptation in cereal stripe rust fungi.</title>
        <authorList>
            <person name="Xia C."/>
        </authorList>
    </citation>
    <scope>NUCLEOTIDE SEQUENCE [LARGE SCALE GENOMIC DNA]</scope>
    <source>
        <strain evidence="3">93-210</strain>
    </source>
</reference>
<feature type="compositionally biased region" description="Polar residues" evidence="1">
    <location>
        <begin position="759"/>
        <end position="769"/>
    </location>
</feature>
<dbReference type="VEuPathDB" id="FungiDB:PSTT_04403"/>
<feature type="compositionally biased region" description="Low complexity" evidence="1">
    <location>
        <begin position="984"/>
        <end position="998"/>
    </location>
</feature>
<protein>
    <submittedName>
        <fullName evidence="3">Uncharacterized protein</fullName>
    </submittedName>
</protein>
<feature type="compositionally biased region" description="Polar residues" evidence="1">
    <location>
        <begin position="875"/>
        <end position="898"/>
    </location>
</feature>
<dbReference type="AlphaFoldDB" id="A0A2S4VT71"/>
<proteinExistence type="predicted"/>
<dbReference type="EMBL" id="PKSL01000029">
    <property type="protein sequence ID" value="POW12716.1"/>
    <property type="molecule type" value="Genomic_DNA"/>
</dbReference>
<feature type="compositionally biased region" description="Polar residues" evidence="1">
    <location>
        <begin position="822"/>
        <end position="851"/>
    </location>
</feature>
<evidence type="ECO:0000313" key="3">
    <source>
        <dbReference type="EMBL" id="POW12716.1"/>
    </source>
</evidence>
<evidence type="ECO:0000256" key="2">
    <source>
        <dbReference type="SAM" id="Phobius"/>
    </source>
</evidence>
<accession>A0A2S4VT71</accession>
<gene>
    <name evidence="3" type="ORF">PSTT_04403</name>
</gene>
<feature type="region of interest" description="Disordered" evidence="1">
    <location>
        <begin position="875"/>
        <end position="907"/>
    </location>
</feature>
<name>A0A2S4VT71_9BASI</name>
<feature type="transmembrane region" description="Helical" evidence="2">
    <location>
        <begin position="280"/>
        <end position="302"/>
    </location>
</feature>
<feature type="compositionally biased region" description="Basic residues" evidence="1">
    <location>
        <begin position="770"/>
        <end position="779"/>
    </location>
</feature>
<sequence>MLPHDLDETSPGADRPASLEASLQLIFGCITQHVVVPAATTRDYHYQLAAHAQSGPSTLRNFKVKLYQHIGGLSGNVYPPGPKIDCIHDAATIDHARKHIRLCSQPALEHKLDIYHWCARNFHHEKVEPNLSAHEQASDLSWRKYQHFRALNFKERSYSQGQMSSPVLKIDQPYEGSQPIASSSSSSASNVVIASEVDSALITGRIAQRGSGSGWLDSAFDLPQPPKFRSLPVDKRSLLASQTFPESATSTEVPRLNNAAHYPSGSVQAKSTPLISNPQAIIILAFCFLTLSTLVVVVFCHFRGRIKPAGKVSIAHPELSNQPPPYSYAMGESSHRVTIKPEPSPVFLSGTAERDMRGDRSQPTQCQFGTLHPGQIFIESETLGDITLPKRDILQGEHKLDNQQQKNFTLHTILPRYRIVSLTASLSTLPSSPTAIEHQSVEEKTLPSELECIEATPQGKLACPIECSPTSSGKSRTTYFNGIHHPLNLRSSERDNMEHESCEIQVNSISTRERSATTAPSMQRRSSAVADKLSSILIRPMTSFSDSKSKPLPVRRLKTSYGVGDDFDSDEEQVDQAALSRILRTQNAGWPAGQLARVDAGLETDNYSLSVGFRSIEQRRSTMFSRMKSAPFRSAKRRSFGSMNGLQGIRPSSQFSYINSPSPYDTTFGPTSPASSYLMMHEQDHNLSNTPSHSPNQNNVFFANPPNPKLKSRSSSVSLAPEAPFCSSPKSLSAQRIPLPADMTCEKTCGDLPDLGGRQQPQPVSSNQAAHKKQHRHSKSAPMNIFRESTIDLEPIQEIRLGVTNPDIESDESEIQRKQLSDPAQTQELSDSPRTISASQLPPLVSESTSTVHYETNLETIPTNQIEVLDHQQISTSTNQASPNAEDSEILSTESSPKQSKRRSWLSSSLSLRILPQNSSSKKSTTLNMSPARLRKSLSIGGKISSEMKAGLHPLDLNSISNDHHHHHHLSPSSPSRRAYHACSQDSPSSVSRDISSQPAVELQTSPTKQHQDFNHKNSNSSLNTLFGFFTKSKKSANLLHQEYLSSPSPTSEFASSSSCSTYYGNLSLESHATDATTINLHSPISPVSSAPSPYPWDDTNGTNSVCEGAEHQAARIRWKSRLNSVGSFIDDFETSHPQTPQSGLFDLVIANPDMSRSSETVVYKH</sequence>